<feature type="transmembrane region" description="Helical" evidence="6">
    <location>
        <begin position="119"/>
        <end position="137"/>
    </location>
</feature>
<feature type="transmembrane region" description="Helical" evidence="6">
    <location>
        <begin position="168"/>
        <end position="186"/>
    </location>
</feature>
<keyword evidence="4 6" id="KW-1133">Transmembrane helix</keyword>
<proteinExistence type="inferred from homology"/>
<evidence type="ECO:0000256" key="1">
    <source>
        <dbReference type="ARBA" id="ARBA00004141"/>
    </source>
</evidence>
<feature type="transmembrane region" description="Helical" evidence="6">
    <location>
        <begin position="26"/>
        <end position="47"/>
    </location>
</feature>
<dbReference type="EMBL" id="CP116346">
    <property type="protein sequence ID" value="WIT14009.1"/>
    <property type="molecule type" value="Genomic_DNA"/>
</dbReference>
<evidence type="ECO:0000259" key="7">
    <source>
        <dbReference type="Pfam" id="PF00892"/>
    </source>
</evidence>
<dbReference type="Pfam" id="PF00892">
    <property type="entry name" value="EamA"/>
    <property type="match status" value="1"/>
</dbReference>
<evidence type="ECO:0000256" key="5">
    <source>
        <dbReference type="ARBA" id="ARBA00023136"/>
    </source>
</evidence>
<feature type="transmembrane region" description="Helical" evidence="6">
    <location>
        <begin position="235"/>
        <end position="254"/>
    </location>
</feature>
<comment type="similarity">
    <text evidence="2">Belongs to the EamA transporter family.</text>
</comment>
<keyword evidence="3 6" id="KW-0812">Transmembrane</keyword>
<dbReference type="RefSeq" id="WP_285235127.1">
    <property type="nucleotide sequence ID" value="NZ_CP116346.1"/>
</dbReference>
<feature type="transmembrane region" description="Helical" evidence="6">
    <location>
        <begin position="286"/>
        <end position="302"/>
    </location>
</feature>
<name>A0AA95NJT9_9BURK</name>
<feature type="transmembrane region" description="Helical" evidence="6">
    <location>
        <begin position="88"/>
        <end position="107"/>
    </location>
</feature>
<dbReference type="InterPro" id="IPR000620">
    <property type="entry name" value="EamA_dom"/>
</dbReference>
<dbReference type="KEGG" id="pais:PFX98_10410"/>
<dbReference type="PANTHER" id="PTHR32322:SF2">
    <property type="entry name" value="EAMA DOMAIN-CONTAINING PROTEIN"/>
    <property type="match status" value="1"/>
</dbReference>
<feature type="transmembrane region" description="Helical" evidence="6">
    <location>
        <begin position="261"/>
        <end position="280"/>
    </location>
</feature>
<evidence type="ECO:0000256" key="4">
    <source>
        <dbReference type="ARBA" id="ARBA00022989"/>
    </source>
</evidence>
<dbReference type="AlphaFoldDB" id="A0AA95NJT9"/>
<accession>A0AA95NJT9</accession>
<feature type="transmembrane region" description="Helical" evidence="6">
    <location>
        <begin position="198"/>
        <end position="215"/>
    </location>
</feature>
<reference evidence="8" key="1">
    <citation type="submission" date="2023-01" db="EMBL/GenBank/DDBJ databases">
        <title>Whole genome sequence of Paucibacter sp. S2-9 isolated from pond sediment.</title>
        <authorList>
            <person name="Jung J.Y."/>
        </authorList>
    </citation>
    <scope>NUCLEOTIDE SEQUENCE</scope>
    <source>
        <strain evidence="8">S2-9</strain>
    </source>
</reference>
<dbReference type="InterPro" id="IPR050638">
    <property type="entry name" value="AA-Vitamin_Transporters"/>
</dbReference>
<dbReference type="SUPFAM" id="SSF103481">
    <property type="entry name" value="Multidrug resistance efflux transporter EmrE"/>
    <property type="match status" value="1"/>
</dbReference>
<evidence type="ECO:0000256" key="6">
    <source>
        <dbReference type="SAM" id="Phobius"/>
    </source>
</evidence>
<protein>
    <submittedName>
        <fullName evidence="8">DMT family transporter</fullName>
    </submittedName>
</protein>
<dbReference type="InterPro" id="IPR037185">
    <property type="entry name" value="EmrE-like"/>
</dbReference>
<evidence type="ECO:0000256" key="2">
    <source>
        <dbReference type="ARBA" id="ARBA00007362"/>
    </source>
</evidence>
<feature type="transmembrane region" description="Helical" evidence="6">
    <location>
        <begin position="59"/>
        <end position="76"/>
    </location>
</feature>
<keyword evidence="5 6" id="KW-0472">Membrane</keyword>
<dbReference type="Gene3D" id="1.10.3730.20">
    <property type="match status" value="1"/>
</dbReference>
<dbReference type="Proteomes" id="UP001177769">
    <property type="component" value="Chromosome"/>
</dbReference>
<feature type="domain" description="EamA" evidence="7">
    <location>
        <begin position="170"/>
        <end position="301"/>
    </location>
</feature>
<feature type="transmembrane region" description="Helical" evidence="6">
    <location>
        <begin position="144"/>
        <end position="162"/>
    </location>
</feature>
<dbReference type="PANTHER" id="PTHR32322">
    <property type="entry name" value="INNER MEMBRANE TRANSPORTER"/>
    <property type="match status" value="1"/>
</dbReference>
<evidence type="ECO:0000313" key="9">
    <source>
        <dbReference type="Proteomes" id="UP001177769"/>
    </source>
</evidence>
<evidence type="ECO:0000256" key="3">
    <source>
        <dbReference type="ARBA" id="ARBA00022692"/>
    </source>
</evidence>
<dbReference type="GO" id="GO:0016020">
    <property type="term" value="C:membrane"/>
    <property type="evidence" value="ECO:0007669"/>
    <property type="project" value="UniProtKB-SubCell"/>
</dbReference>
<keyword evidence="9" id="KW-1185">Reference proteome</keyword>
<evidence type="ECO:0000313" key="8">
    <source>
        <dbReference type="EMBL" id="WIT14009.1"/>
    </source>
</evidence>
<comment type="subcellular location">
    <subcellularLocation>
        <location evidence="1">Membrane</location>
        <topology evidence="1">Multi-pass membrane protein</topology>
    </subcellularLocation>
</comment>
<sequence length="304" mass="31922">MQIIPRPIPATAGMSASFGRERRDTAGWIALGITVLIWAGFFVSLRAGARAQLAPAELALVRFLPAGLVFAPVLWMRWRRFAALPWSAWLSIVAGAGLPYFLIAGWGMKHAPVLDGSTLIPGTIPLFVALLNALRVGRAALSKPAPLAMIAAGVACLLAFNHGQGDLAQGYALFLLGSLMWANYTLVLRRAQLAPVEAAALISCVSLLLLAPWLLLHPPLGLLSMSGHDMLLHGAIQGLGVGLASTLCYSYAIARLGAQRAATGGALAPVLAALMAMPLFAEFPGPVSVIGMVLIVAGVIWTQR</sequence>
<gene>
    <name evidence="8" type="ORF">PFX98_10410</name>
</gene>
<organism evidence="8 9">
    <name type="scientific">Paucibacter sediminis</name>
    <dbReference type="NCBI Taxonomy" id="3019553"/>
    <lineage>
        <taxon>Bacteria</taxon>
        <taxon>Pseudomonadati</taxon>
        <taxon>Pseudomonadota</taxon>
        <taxon>Betaproteobacteria</taxon>
        <taxon>Burkholderiales</taxon>
        <taxon>Sphaerotilaceae</taxon>
        <taxon>Roseateles</taxon>
    </lineage>
</organism>